<evidence type="ECO:0000256" key="2">
    <source>
        <dbReference type="SAM" id="MobiDB-lite"/>
    </source>
</evidence>
<dbReference type="InterPro" id="IPR000571">
    <property type="entry name" value="Znf_CCCH"/>
</dbReference>
<dbReference type="HOGENOM" id="CLU_816645_0_0_1"/>
<feature type="compositionally biased region" description="Polar residues" evidence="2">
    <location>
        <begin position="288"/>
        <end position="303"/>
    </location>
</feature>
<evidence type="ECO:0000259" key="3">
    <source>
        <dbReference type="PROSITE" id="PS50103"/>
    </source>
</evidence>
<gene>
    <name evidence="4" type="ORF">PHACADRAFT_248358</name>
</gene>
<dbReference type="AlphaFoldDB" id="K5XEX3"/>
<dbReference type="KEGG" id="pco:PHACADRAFT_248358"/>
<dbReference type="SMART" id="SM00356">
    <property type="entry name" value="ZnF_C3H1"/>
    <property type="match status" value="2"/>
</dbReference>
<dbReference type="GeneID" id="18914332"/>
<sequence>MPPDAKYTRQYCICRNFATDGVCNRGACQYSHTLLDTARIAALVGELPPSSADEKVHFLVEYTKYSTILDGADPDEHKWRMRLLAGGRATLCEAGLGTDGLGGSVSVQPVYPVKGQGREAGVAIDALERRVFGRSYPPDPARRTLCKLHVAGTCRLGRGCRYSHTLFDMHRIDALLDEAVGERGYRDYRPLVEAEYVRATGTNGDAGAMLWRVTLRCIVGGYQQKASPQPVVVTAQDLNTAFRLLEGQFAASAGKPQPATSGAQAYSSHHRSSTAPPRPARGHARQRSAPNATNRPTPQQASSAPPEAQPSFSGSPNVHDPPPSYNDAMRGNYTPSHNAKRAL</sequence>
<feature type="zinc finger region" description="C3H1-type" evidence="1">
    <location>
        <begin position="13"/>
        <end position="35"/>
    </location>
</feature>
<feature type="domain" description="C3H1-type" evidence="3">
    <location>
        <begin position="140"/>
        <end position="167"/>
    </location>
</feature>
<organism evidence="4 5">
    <name type="scientific">Phanerochaete carnosa (strain HHB-10118-sp)</name>
    <name type="common">White-rot fungus</name>
    <name type="synonym">Peniophora carnosa</name>
    <dbReference type="NCBI Taxonomy" id="650164"/>
    <lineage>
        <taxon>Eukaryota</taxon>
        <taxon>Fungi</taxon>
        <taxon>Dikarya</taxon>
        <taxon>Basidiomycota</taxon>
        <taxon>Agaricomycotina</taxon>
        <taxon>Agaricomycetes</taxon>
        <taxon>Polyporales</taxon>
        <taxon>Phanerochaetaceae</taxon>
        <taxon>Phanerochaete</taxon>
    </lineage>
</organism>
<dbReference type="Proteomes" id="UP000008370">
    <property type="component" value="Unassembled WGS sequence"/>
</dbReference>
<keyword evidence="5" id="KW-1185">Reference proteome</keyword>
<dbReference type="EMBL" id="JH930468">
    <property type="protein sequence ID" value="EKM61637.1"/>
    <property type="molecule type" value="Genomic_DNA"/>
</dbReference>
<proteinExistence type="predicted"/>
<keyword evidence="1" id="KW-0863">Zinc-finger</keyword>
<dbReference type="OrthoDB" id="2787564at2759"/>
<protein>
    <recommendedName>
        <fullName evidence="3">C3H1-type domain-containing protein</fullName>
    </recommendedName>
</protein>
<feature type="domain" description="C3H1-type" evidence="3">
    <location>
        <begin position="13"/>
        <end position="35"/>
    </location>
</feature>
<evidence type="ECO:0000313" key="4">
    <source>
        <dbReference type="EMBL" id="EKM61637.1"/>
    </source>
</evidence>
<evidence type="ECO:0000256" key="1">
    <source>
        <dbReference type="PROSITE-ProRule" id="PRU00723"/>
    </source>
</evidence>
<dbReference type="RefSeq" id="XP_007391042.1">
    <property type="nucleotide sequence ID" value="XM_007390980.1"/>
</dbReference>
<dbReference type="GO" id="GO:0008270">
    <property type="term" value="F:zinc ion binding"/>
    <property type="evidence" value="ECO:0007669"/>
    <property type="project" value="UniProtKB-KW"/>
</dbReference>
<evidence type="ECO:0000313" key="5">
    <source>
        <dbReference type="Proteomes" id="UP000008370"/>
    </source>
</evidence>
<reference evidence="4 5" key="1">
    <citation type="journal article" date="2012" name="BMC Genomics">
        <title>Comparative genomics of the white-rot fungi, Phanerochaete carnosa and P. chrysosporium, to elucidate the genetic basis of the distinct wood types they colonize.</title>
        <authorList>
            <person name="Suzuki H."/>
            <person name="MacDonald J."/>
            <person name="Syed K."/>
            <person name="Salamov A."/>
            <person name="Hori C."/>
            <person name="Aerts A."/>
            <person name="Henrissat B."/>
            <person name="Wiebenga A."/>
            <person name="vanKuyk P.A."/>
            <person name="Barry K."/>
            <person name="Lindquist E."/>
            <person name="LaButti K."/>
            <person name="Lapidus A."/>
            <person name="Lucas S."/>
            <person name="Coutinho P."/>
            <person name="Gong Y."/>
            <person name="Samejima M."/>
            <person name="Mahadevan R."/>
            <person name="Abou-Zaid M."/>
            <person name="de Vries R.P."/>
            <person name="Igarashi K."/>
            <person name="Yadav J.S."/>
            <person name="Grigoriev I.V."/>
            <person name="Master E.R."/>
        </authorList>
    </citation>
    <scope>NUCLEOTIDE SEQUENCE [LARGE SCALE GENOMIC DNA]</scope>
    <source>
        <strain evidence="4 5">HHB-10118-sp</strain>
    </source>
</reference>
<feature type="compositionally biased region" description="Polar residues" evidence="2">
    <location>
        <begin position="258"/>
        <end position="267"/>
    </location>
</feature>
<feature type="zinc finger region" description="C3H1-type" evidence="1">
    <location>
        <begin position="140"/>
        <end position="167"/>
    </location>
</feature>
<accession>K5XEX3</accession>
<dbReference type="InParanoid" id="K5XEX3"/>
<keyword evidence="1" id="KW-0479">Metal-binding</keyword>
<feature type="region of interest" description="Disordered" evidence="2">
    <location>
        <begin position="252"/>
        <end position="343"/>
    </location>
</feature>
<name>K5XEX3_PHACS</name>
<dbReference type="PROSITE" id="PS50103">
    <property type="entry name" value="ZF_C3H1"/>
    <property type="match status" value="2"/>
</dbReference>
<keyword evidence="1" id="KW-0862">Zinc</keyword>